<sequence length="44" mass="4579">MNRAADNIRILAASMVEKAKSGHPGGVESTCGRPEQGQVGVRLS</sequence>
<dbReference type="Pfam" id="PF00456">
    <property type="entry name" value="Transketolase_N"/>
    <property type="match status" value="1"/>
</dbReference>
<evidence type="ECO:0000256" key="1">
    <source>
        <dbReference type="SAM" id="MobiDB-lite"/>
    </source>
</evidence>
<feature type="domain" description="Transketolase N-terminal" evidence="2">
    <location>
        <begin position="2"/>
        <end position="27"/>
    </location>
</feature>
<dbReference type="AlphaFoldDB" id="W4P326"/>
<protein>
    <submittedName>
        <fullName evidence="3">Transketolase</fullName>
    </submittedName>
</protein>
<organism evidence="3 4">
    <name type="scientific">Bacteroides pyogenes JCM 6292</name>
    <dbReference type="NCBI Taxonomy" id="1235809"/>
    <lineage>
        <taxon>Bacteria</taxon>
        <taxon>Pseudomonadati</taxon>
        <taxon>Bacteroidota</taxon>
        <taxon>Bacteroidia</taxon>
        <taxon>Bacteroidales</taxon>
        <taxon>Bacteroidaceae</taxon>
        <taxon>Bacteroides</taxon>
    </lineage>
</organism>
<dbReference type="Proteomes" id="UP000018861">
    <property type="component" value="Unassembled WGS sequence"/>
</dbReference>
<name>W4P326_9BACE</name>
<dbReference type="EMBL" id="BAIQ01000001">
    <property type="protein sequence ID" value="GAE13952.1"/>
    <property type="molecule type" value="Genomic_DNA"/>
</dbReference>
<evidence type="ECO:0000313" key="3">
    <source>
        <dbReference type="EMBL" id="GAE13952.1"/>
    </source>
</evidence>
<reference evidence="3 4" key="1">
    <citation type="journal article" date="2014" name="Genome Announc.">
        <title>Draft Genome Sequences of Three Strains of Bacteroides pyogenes Isolated from a Cat and Swine.</title>
        <authorList>
            <person name="Sakamoto M."/>
            <person name="Oshima K."/>
            <person name="Suda W."/>
            <person name="Kitamura K."/>
            <person name="Iida T."/>
            <person name="Hattori M."/>
            <person name="Ohkuma M."/>
        </authorList>
    </citation>
    <scope>NUCLEOTIDE SEQUENCE [LARGE SCALE GENOMIC DNA]</scope>
    <source>
        <strain evidence="3 4">JCM 6292</strain>
    </source>
</reference>
<gene>
    <name evidence="3" type="ORF">JCM6292_18</name>
</gene>
<evidence type="ECO:0000259" key="2">
    <source>
        <dbReference type="Pfam" id="PF00456"/>
    </source>
</evidence>
<proteinExistence type="predicted"/>
<evidence type="ECO:0000313" key="4">
    <source>
        <dbReference type="Proteomes" id="UP000018861"/>
    </source>
</evidence>
<feature type="region of interest" description="Disordered" evidence="1">
    <location>
        <begin position="19"/>
        <end position="44"/>
    </location>
</feature>
<accession>W4P326</accession>
<comment type="caution">
    <text evidence="3">The sequence shown here is derived from an EMBL/GenBank/DDBJ whole genome shotgun (WGS) entry which is preliminary data.</text>
</comment>
<dbReference type="InterPro" id="IPR005474">
    <property type="entry name" value="Transketolase_N"/>
</dbReference>